<dbReference type="AlphaFoldDB" id="A0A397FLD3"/>
<proteinExistence type="predicted"/>
<dbReference type="Proteomes" id="UP000266196">
    <property type="component" value="Unassembled WGS sequence"/>
</dbReference>
<accession>A0A397FLD3</accession>
<sequence>MVLSVRNLFVGGAAAFAAMNHASRCGEETLSLLQRYGGACQARNIPLSTRWCSVTPCRDLLARVTKRGCRNSRFMRVLARCEGSAAVNEEDDLDGDGESDFASVRREAQNAGKYDKNALTKEALDKKILAQFKKKAKAKAGLARKKLKKAAKALIPVMAPPSLPPPPVDSYYSDQDYADDLDDSYSNGDDIGDDDEFDQYDFGNYDQWDVGDDIGDDNGVEYDVINDHRDIQNGGARDTNALTDDAALANKIKRDFDQRIRSIVDKENRAIVIAFRGSADDVHADMDDDMMTMTMMTMHNKPELVPCSLKSSVVVM</sequence>
<gene>
    <name evidence="1" type="ORF">DYB31_005042</name>
</gene>
<comment type="caution">
    <text evidence="1">The sequence shown here is derived from an EMBL/GenBank/DDBJ whole genome shotgun (WGS) entry which is preliminary data.</text>
</comment>
<organism evidence="1 2">
    <name type="scientific">Aphanomyces astaci</name>
    <name type="common">Crayfish plague agent</name>
    <dbReference type="NCBI Taxonomy" id="112090"/>
    <lineage>
        <taxon>Eukaryota</taxon>
        <taxon>Sar</taxon>
        <taxon>Stramenopiles</taxon>
        <taxon>Oomycota</taxon>
        <taxon>Saprolegniomycetes</taxon>
        <taxon>Saprolegniales</taxon>
        <taxon>Verrucalvaceae</taxon>
        <taxon>Aphanomyces</taxon>
    </lineage>
</organism>
<reference evidence="1 2" key="1">
    <citation type="submission" date="2018-08" db="EMBL/GenBank/DDBJ databases">
        <title>Aphanomyces genome sequencing and annotation.</title>
        <authorList>
            <person name="Minardi D."/>
            <person name="Oidtmann B."/>
            <person name="Van Der Giezen M."/>
            <person name="Studholme D.J."/>
        </authorList>
    </citation>
    <scope>NUCLEOTIDE SEQUENCE [LARGE SCALE GENOMIC DNA]</scope>
    <source>
        <strain evidence="1 2">197901</strain>
    </source>
</reference>
<evidence type="ECO:0000313" key="2">
    <source>
        <dbReference type="Proteomes" id="UP000266196"/>
    </source>
</evidence>
<evidence type="ECO:0000313" key="1">
    <source>
        <dbReference type="EMBL" id="RHZ31728.1"/>
    </source>
</evidence>
<name>A0A397FLD3_APHAT</name>
<protein>
    <submittedName>
        <fullName evidence="1">Uncharacterized protein</fullName>
    </submittedName>
</protein>
<dbReference type="EMBL" id="QUTE01006742">
    <property type="protein sequence ID" value="RHZ31728.1"/>
    <property type="molecule type" value="Genomic_DNA"/>
</dbReference>
<dbReference type="VEuPathDB" id="FungiDB:H257_08391"/>